<reference evidence="3 4" key="1">
    <citation type="submission" date="2018-08" db="EMBL/GenBank/DDBJ databases">
        <title>A genome reference for cultivated species of the human gut microbiota.</title>
        <authorList>
            <person name="Zou Y."/>
            <person name="Xue W."/>
            <person name="Luo G."/>
        </authorList>
    </citation>
    <scope>NUCLEOTIDE SEQUENCE [LARGE SCALE GENOMIC DNA]</scope>
    <source>
        <strain evidence="3 4">TF05-11AC</strain>
    </source>
</reference>
<evidence type="ECO:0000313" key="3">
    <source>
        <dbReference type="EMBL" id="RGL92304.1"/>
    </source>
</evidence>
<keyword evidence="3" id="KW-0547">Nucleotide-binding</keyword>
<dbReference type="InterPro" id="IPR032834">
    <property type="entry name" value="NatK-like_C"/>
</dbReference>
<sequence length="429" mass="49261">MYYFSLMILYMAMSIFSTLVLKLYLDTFLNRVTGIMSMVGWLPFFIWQFLTETGYFPENITLSFTFLTIVLVGLIEYIGPLWKRCVFPVVYLAIWMLLEGTVDFSVRYLSGSVETEFLMISVISKILLFLLILGIRQFAKKMGIGKEPYGGGMVFMILPIIGMILYHTLYQLLQALYVNQAEIGVWMLLAAVALICLNLSFYPVYMQLVNDFHIKRNTHFYIKQMELFRQEKAMEEAAAMEIRELRHDMRQHLIFLGELLENGDLEVAQDTLTELIGETGKRGRLESRTGNKVVDSMINHVWKTAVELEIKFHADIAPLPELSIQDADLCVLLGNAFDNALEASKLVENGRKEIWIAIRYTKGLLFIQIKNTYAGEVKLSADKKILSCKAESGHGFGLFSMKRITEKYHGRLDIKPDDEIFIVEILIHC</sequence>
<dbReference type="AlphaFoldDB" id="A0A3E4TNR6"/>
<dbReference type="GO" id="GO:0042802">
    <property type="term" value="F:identical protein binding"/>
    <property type="evidence" value="ECO:0007669"/>
    <property type="project" value="TreeGrafter"/>
</dbReference>
<protein>
    <submittedName>
        <fullName evidence="3">ATP-binding protein</fullName>
    </submittedName>
</protein>
<dbReference type="InterPro" id="IPR036890">
    <property type="entry name" value="HATPase_C_sf"/>
</dbReference>
<feature type="transmembrane region" description="Helical" evidence="1">
    <location>
        <begin position="81"/>
        <end position="98"/>
    </location>
</feature>
<dbReference type="Pfam" id="PF14501">
    <property type="entry name" value="HATPase_c_5"/>
    <property type="match status" value="1"/>
</dbReference>
<gene>
    <name evidence="3" type="ORF">DXC39_32190</name>
</gene>
<name>A0A3E4TNR6_9FIRM</name>
<feature type="domain" description="Sensor histidine kinase NatK-like C-terminal" evidence="2">
    <location>
        <begin position="327"/>
        <end position="427"/>
    </location>
</feature>
<evidence type="ECO:0000313" key="4">
    <source>
        <dbReference type="Proteomes" id="UP000261257"/>
    </source>
</evidence>
<keyword evidence="1" id="KW-1133">Transmembrane helix</keyword>
<comment type="caution">
    <text evidence="3">The sequence shown here is derived from an EMBL/GenBank/DDBJ whole genome shotgun (WGS) entry which is preliminary data.</text>
</comment>
<accession>A0A3E4TNR6</accession>
<feature type="transmembrane region" description="Helical" evidence="1">
    <location>
        <begin position="185"/>
        <end position="205"/>
    </location>
</feature>
<evidence type="ECO:0000256" key="1">
    <source>
        <dbReference type="SAM" id="Phobius"/>
    </source>
</evidence>
<dbReference type="GO" id="GO:0005524">
    <property type="term" value="F:ATP binding"/>
    <property type="evidence" value="ECO:0007669"/>
    <property type="project" value="UniProtKB-KW"/>
</dbReference>
<evidence type="ECO:0000259" key="2">
    <source>
        <dbReference type="Pfam" id="PF14501"/>
    </source>
</evidence>
<dbReference type="SUPFAM" id="SSF55874">
    <property type="entry name" value="ATPase domain of HSP90 chaperone/DNA topoisomerase II/histidine kinase"/>
    <property type="match status" value="1"/>
</dbReference>
<feature type="transmembrane region" description="Helical" evidence="1">
    <location>
        <begin position="32"/>
        <end position="50"/>
    </location>
</feature>
<dbReference type="Gene3D" id="3.30.565.10">
    <property type="entry name" value="Histidine kinase-like ATPase, C-terminal domain"/>
    <property type="match status" value="1"/>
</dbReference>
<keyword evidence="1" id="KW-0472">Membrane</keyword>
<keyword evidence="3" id="KW-0067">ATP-binding</keyword>
<feature type="transmembrane region" description="Helical" evidence="1">
    <location>
        <begin position="118"/>
        <end position="139"/>
    </location>
</feature>
<organism evidence="3 4">
    <name type="scientific">Hungatella hathewayi</name>
    <dbReference type="NCBI Taxonomy" id="154046"/>
    <lineage>
        <taxon>Bacteria</taxon>
        <taxon>Bacillati</taxon>
        <taxon>Bacillota</taxon>
        <taxon>Clostridia</taxon>
        <taxon>Lachnospirales</taxon>
        <taxon>Lachnospiraceae</taxon>
        <taxon>Hungatella</taxon>
    </lineage>
</organism>
<dbReference type="Proteomes" id="UP000261257">
    <property type="component" value="Unassembled WGS sequence"/>
</dbReference>
<feature type="transmembrane region" description="Helical" evidence="1">
    <location>
        <begin position="56"/>
        <end position="74"/>
    </location>
</feature>
<dbReference type="PANTHER" id="PTHR40448">
    <property type="entry name" value="TWO-COMPONENT SENSOR HISTIDINE KINASE"/>
    <property type="match status" value="1"/>
</dbReference>
<feature type="transmembrane region" description="Helical" evidence="1">
    <location>
        <begin position="151"/>
        <end position="173"/>
    </location>
</feature>
<dbReference type="CDD" id="cd16935">
    <property type="entry name" value="HATPase_AgrC-ComD-like"/>
    <property type="match status" value="1"/>
</dbReference>
<proteinExistence type="predicted"/>
<keyword evidence="1" id="KW-0812">Transmembrane</keyword>
<dbReference type="PANTHER" id="PTHR40448:SF1">
    <property type="entry name" value="TWO-COMPONENT SENSOR HISTIDINE KINASE"/>
    <property type="match status" value="1"/>
</dbReference>
<dbReference type="EMBL" id="QSSQ01000069">
    <property type="protein sequence ID" value="RGL92304.1"/>
    <property type="molecule type" value="Genomic_DNA"/>
</dbReference>
<feature type="transmembrane region" description="Helical" evidence="1">
    <location>
        <begin position="6"/>
        <end position="25"/>
    </location>
</feature>